<reference evidence="8" key="3">
    <citation type="submission" date="2025-09" db="UniProtKB">
        <authorList>
            <consortium name="Ensembl"/>
        </authorList>
    </citation>
    <scope>IDENTIFICATION</scope>
</reference>
<dbReference type="GeneTree" id="ENSGT00940000157756"/>
<dbReference type="AlphaFoldDB" id="A0A8C4WNH1"/>
<dbReference type="InterPro" id="IPR036179">
    <property type="entry name" value="Ig-like_dom_sf"/>
</dbReference>
<dbReference type="InterPro" id="IPR013783">
    <property type="entry name" value="Ig-like_fold"/>
</dbReference>
<keyword evidence="9" id="KW-1185">Reference proteome</keyword>
<evidence type="ECO:0000256" key="5">
    <source>
        <dbReference type="SAM" id="MobiDB-lite"/>
    </source>
</evidence>
<keyword evidence="3" id="KW-0325">Glycoprotein</keyword>
<sequence length="697" mass="79394">MIPERMRHGLRTYGLERSCCYEALLLDEERGRLFVGGKNHLASLSLDNISKQDKKIYWPAPVEWREECNWAGKDINAECMNFIKILHLYNRTHLYACGTGAFHPTCAFVEVGQRMEVGPGSTPAKGQMRDALPAPTPRASPAWEELYSGVATDLMGRDFTIFRSLGLRPSIRTEQHDSRWLNEPKFVDVFWIPESENPDDDKIYFFFRETAVEGQQGLGKASFARIGQICRNDLGGQRSLVNKWTTFLKARLVCSVPGSDGGDTFFDELRDVFLLRTRDTQNPLLYAVFSTSSSVFRGSAVCLYNMHDIRRAFLGPFAHKEGPNYQWVSYQGRVPYPRPGMCPSKTFGTFSSTKDFPDDVIQFARNHPLMANPVLPHNQRPVFLQTSGDYTFTRIAVDRVMAADGHYDVLFIGTDVGTVLKVVSVPKENWQNKEELLLEELQVFKVGQWQQLYVGSPTSLSQLPLHRCGIYGKGCAECCLARDPYCAWNGTSCTRYMPNTKRRFRRQDVRNGDPNTLCSGDPHQSSVPEKKLYGVEGSSAFLECVPKSLQARVLWTYQKASDTPRKELDERVLLTERGILLRSVTRKDAGLYHCQATEHGFTQTLLRLSLEVIGAREEAPAEPASSKLWYQDFLQLVDHPNLSTMDQVCQQLWGRTSHHIQVKPHKWKHVEEMRKARKRRTHELPRAERGPRSAAAW</sequence>
<feature type="domain" description="Sema" evidence="7">
    <location>
        <begin position="1"/>
        <end position="465"/>
    </location>
</feature>
<dbReference type="InterPro" id="IPR015943">
    <property type="entry name" value="WD40/YVTN_repeat-like_dom_sf"/>
</dbReference>
<organism evidence="8 9">
    <name type="scientific">Gopherus evgoodei</name>
    <name type="common">Goodes thornscrub tortoise</name>
    <dbReference type="NCBI Taxonomy" id="1825980"/>
    <lineage>
        <taxon>Eukaryota</taxon>
        <taxon>Metazoa</taxon>
        <taxon>Chordata</taxon>
        <taxon>Craniata</taxon>
        <taxon>Vertebrata</taxon>
        <taxon>Euteleostomi</taxon>
        <taxon>Archelosauria</taxon>
        <taxon>Testudinata</taxon>
        <taxon>Testudines</taxon>
        <taxon>Cryptodira</taxon>
        <taxon>Durocryptodira</taxon>
        <taxon>Testudinoidea</taxon>
        <taxon>Testudinidae</taxon>
        <taxon>Gopherus</taxon>
    </lineage>
</organism>
<evidence type="ECO:0000313" key="9">
    <source>
        <dbReference type="Proteomes" id="UP000694390"/>
    </source>
</evidence>
<comment type="similarity">
    <text evidence="1">Belongs to the semaphorin family.</text>
</comment>
<dbReference type="GO" id="GO:0071526">
    <property type="term" value="P:semaphorin-plexin signaling pathway"/>
    <property type="evidence" value="ECO:0007669"/>
    <property type="project" value="TreeGrafter"/>
</dbReference>
<dbReference type="Proteomes" id="UP000694390">
    <property type="component" value="Chromosome 7"/>
</dbReference>
<protein>
    <submittedName>
        <fullName evidence="8">Semaphorin 3B</fullName>
    </submittedName>
</protein>
<dbReference type="GO" id="GO:0045499">
    <property type="term" value="F:chemorepellent activity"/>
    <property type="evidence" value="ECO:0007669"/>
    <property type="project" value="TreeGrafter"/>
</dbReference>
<accession>A0A8C4WNH1</accession>
<dbReference type="InterPro" id="IPR001627">
    <property type="entry name" value="Semap_dom"/>
</dbReference>
<dbReference type="InterPro" id="IPR027231">
    <property type="entry name" value="Semaphorin"/>
</dbReference>
<evidence type="ECO:0000256" key="3">
    <source>
        <dbReference type="ARBA" id="ARBA00023180"/>
    </source>
</evidence>
<dbReference type="InterPro" id="IPR007110">
    <property type="entry name" value="Ig-like_dom"/>
</dbReference>
<dbReference type="GO" id="GO:0030335">
    <property type="term" value="P:positive regulation of cell migration"/>
    <property type="evidence" value="ECO:0007669"/>
    <property type="project" value="TreeGrafter"/>
</dbReference>
<gene>
    <name evidence="8" type="primary">SEMA3B</name>
</gene>
<dbReference type="Gene3D" id="3.30.1680.10">
    <property type="entry name" value="ligand-binding face of the semaphorins, domain 2"/>
    <property type="match status" value="1"/>
</dbReference>
<dbReference type="SMART" id="SM00423">
    <property type="entry name" value="PSI"/>
    <property type="match status" value="1"/>
</dbReference>
<dbReference type="SMART" id="SM00409">
    <property type="entry name" value="IG"/>
    <property type="match status" value="1"/>
</dbReference>
<dbReference type="GO" id="GO:0005886">
    <property type="term" value="C:plasma membrane"/>
    <property type="evidence" value="ECO:0007669"/>
    <property type="project" value="TreeGrafter"/>
</dbReference>
<dbReference type="InterPro" id="IPR016201">
    <property type="entry name" value="PSI"/>
</dbReference>
<dbReference type="Ensembl" id="ENSGEVT00005018972.1">
    <property type="protein sequence ID" value="ENSGEVP00005018058.1"/>
    <property type="gene ID" value="ENSGEVG00005012122.1"/>
</dbReference>
<dbReference type="InterPro" id="IPR036352">
    <property type="entry name" value="Semap_dom_sf"/>
</dbReference>
<evidence type="ECO:0000256" key="1">
    <source>
        <dbReference type="ARBA" id="ARBA00009492"/>
    </source>
</evidence>
<dbReference type="SUPFAM" id="SSF101912">
    <property type="entry name" value="Sema domain"/>
    <property type="match status" value="1"/>
</dbReference>
<dbReference type="GO" id="GO:0005576">
    <property type="term" value="C:extracellular region"/>
    <property type="evidence" value="ECO:0007669"/>
    <property type="project" value="UniProtKB-SubCell"/>
</dbReference>
<evidence type="ECO:0000259" key="6">
    <source>
        <dbReference type="PROSITE" id="PS50835"/>
    </source>
</evidence>
<evidence type="ECO:0000313" key="8">
    <source>
        <dbReference type="Ensembl" id="ENSGEVP00005018058.1"/>
    </source>
</evidence>
<feature type="compositionally biased region" description="Basic and acidic residues" evidence="5">
    <location>
        <begin position="682"/>
        <end position="691"/>
    </location>
</feature>
<dbReference type="SUPFAM" id="SSF103575">
    <property type="entry name" value="Plexin repeat"/>
    <property type="match status" value="1"/>
</dbReference>
<dbReference type="Gene3D" id="2.60.40.10">
    <property type="entry name" value="Immunoglobulins"/>
    <property type="match status" value="1"/>
</dbReference>
<name>A0A8C4WNH1_9SAUR</name>
<evidence type="ECO:0000256" key="4">
    <source>
        <dbReference type="PROSITE-ProRule" id="PRU00352"/>
    </source>
</evidence>
<evidence type="ECO:0000256" key="2">
    <source>
        <dbReference type="ARBA" id="ARBA00023157"/>
    </source>
</evidence>
<proteinExistence type="inferred from homology"/>
<dbReference type="InterPro" id="IPR003599">
    <property type="entry name" value="Ig_sub"/>
</dbReference>
<feature type="domain" description="Ig-like" evidence="6">
    <location>
        <begin position="522"/>
        <end position="609"/>
    </location>
</feature>
<dbReference type="PANTHER" id="PTHR11036:SF37">
    <property type="entry name" value="SEMAPHORIN-3B"/>
    <property type="match status" value="1"/>
</dbReference>
<dbReference type="SUPFAM" id="SSF48726">
    <property type="entry name" value="Immunoglobulin"/>
    <property type="match status" value="1"/>
</dbReference>
<comment type="caution">
    <text evidence="4">Lacks conserved residue(s) required for the propagation of feature annotation.</text>
</comment>
<dbReference type="SMART" id="SM00630">
    <property type="entry name" value="Sema"/>
    <property type="match status" value="1"/>
</dbReference>
<dbReference type="GO" id="GO:0007411">
    <property type="term" value="P:axon guidance"/>
    <property type="evidence" value="ECO:0007669"/>
    <property type="project" value="TreeGrafter"/>
</dbReference>
<reference evidence="8" key="1">
    <citation type="submission" date="2019-06" db="EMBL/GenBank/DDBJ databases">
        <title>G10K-VGP Goodes thornscrub tortoise genome, primary haplotype.</title>
        <authorList>
            <person name="Murphy B."/>
            <person name="Edwards T."/>
            <person name="Rhie A."/>
            <person name="Koren S."/>
            <person name="Phillippy A."/>
            <person name="Fedrigo O."/>
            <person name="Haase B."/>
            <person name="Mountcastle J."/>
            <person name="Lewin H."/>
            <person name="Damas J."/>
            <person name="Howe K."/>
            <person name="Formenti G."/>
            <person name="Myers G."/>
            <person name="Durbin R."/>
            <person name="Jarvis E.D."/>
        </authorList>
    </citation>
    <scope>NUCLEOTIDE SEQUENCE [LARGE SCALE GENOMIC DNA]</scope>
</reference>
<dbReference type="PROSITE" id="PS51004">
    <property type="entry name" value="SEMA"/>
    <property type="match status" value="1"/>
</dbReference>
<feature type="region of interest" description="Disordered" evidence="5">
    <location>
        <begin position="674"/>
        <end position="697"/>
    </location>
</feature>
<keyword evidence="2" id="KW-1015">Disulfide bond</keyword>
<dbReference type="PANTHER" id="PTHR11036">
    <property type="entry name" value="SEMAPHORIN"/>
    <property type="match status" value="1"/>
</dbReference>
<evidence type="ECO:0000259" key="7">
    <source>
        <dbReference type="PROSITE" id="PS51004"/>
    </source>
</evidence>
<dbReference type="GO" id="GO:0030215">
    <property type="term" value="F:semaphorin receptor binding"/>
    <property type="evidence" value="ECO:0007669"/>
    <property type="project" value="InterPro"/>
</dbReference>
<dbReference type="Gene3D" id="2.130.10.10">
    <property type="entry name" value="YVTN repeat-like/Quinoprotein amine dehydrogenase"/>
    <property type="match status" value="1"/>
</dbReference>
<dbReference type="Pfam" id="PF01403">
    <property type="entry name" value="Sema"/>
    <property type="match status" value="1"/>
</dbReference>
<dbReference type="OrthoDB" id="9988752at2759"/>
<reference evidence="8" key="2">
    <citation type="submission" date="2025-08" db="UniProtKB">
        <authorList>
            <consortium name="Ensembl"/>
        </authorList>
    </citation>
    <scope>IDENTIFICATION</scope>
</reference>
<dbReference type="GO" id="GO:0001755">
    <property type="term" value="P:neural crest cell migration"/>
    <property type="evidence" value="ECO:0007669"/>
    <property type="project" value="TreeGrafter"/>
</dbReference>
<dbReference type="CDD" id="cd05871">
    <property type="entry name" value="Ig_Sema3"/>
    <property type="match status" value="1"/>
</dbReference>
<dbReference type="PROSITE" id="PS50835">
    <property type="entry name" value="IG_LIKE"/>
    <property type="match status" value="1"/>
</dbReference>